<keyword evidence="3 4" id="KW-0456">Lyase</keyword>
<dbReference type="HAMAP" id="MF_00434">
    <property type="entry name" value="Pterin_4_alpha"/>
    <property type="match status" value="1"/>
</dbReference>
<comment type="similarity">
    <text evidence="2 4">Belongs to the pterin-4-alpha-carbinolamine dehydratase family.</text>
</comment>
<evidence type="ECO:0000256" key="3">
    <source>
        <dbReference type="ARBA" id="ARBA00023239"/>
    </source>
</evidence>
<evidence type="ECO:0000256" key="2">
    <source>
        <dbReference type="ARBA" id="ARBA00006472"/>
    </source>
</evidence>
<dbReference type="RefSeq" id="WP_275569594.1">
    <property type="nucleotide sequence ID" value="NZ_JARGYC010000097.1"/>
</dbReference>
<dbReference type="NCBIfam" id="NF002018">
    <property type="entry name" value="PRK00823.1-3"/>
    <property type="match status" value="1"/>
</dbReference>
<evidence type="ECO:0000313" key="6">
    <source>
        <dbReference type="Proteomes" id="UP001220964"/>
    </source>
</evidence>
<dbReference type="Pfam" id="PF01329">
    <property type="entry name" value="Pterin_4a"/>
    <property type="match status" value="1"/>
</dbReference>
<sequence length="97" mass="11118">MMEKLTDTEREEHLNPLLADGWAMVEGRDAIKKTFEFKNFVDAFGFMTKAAIWAEKMNHHPEWFNVFKTVEVTLSTHDAGGLTENDTKLARKMDALA</sequence>
<evidence type="ECO:0000256" key="1">
    <source>
        <dbReference type="ARBA" id="ARBA00001554"/>
    </source>
</evidence>
<organism evidence="5 6">
    <name type="scientific">Psychromarinibacter sediminicola</name>
    <dbReference type="NCBI Taxonomy" id="3033385"/>
    <lineage>
        <taxon>Bacteria</taxon>
        <taxon>Pseudomonadati</taxon>
        <taxon>Pseudomonadota</taxon>
        <taxon>Alphaproteobacteria</taxon>
        <taxon>Rhodobacterales</taxon>
        <taxon>Paracoccaceae</taxon>
        <taxon>Psychromarinibacter</taxon>
    </lineage>
</organism>
<keyword evidence="6" id="KW-1185">Reference proteome</keyword>
<dbReference type="PANTHER" id="PTHR12599">
    <property type="entry name" value="PTERIN-4-ALPHA-CARBINOLAMINE DEHYDRATASE"/>
    <property type="match status" value="1"/>
</dbReference>
<proteinExistence type="inferred from homology"/>
<accession>A0AAE3NWQ4</accession>
<comment type="catalytic activity">
    <reaction evidence="1 4">
        <text>(4aS,6R)-4a-hydroxy-L-erythro-5,6,7,8-tetrahydrobiopterin = (6R)-L-erythro-6,7-dihydrobiopterin + H2O</text>
        <dbReference type="Rhea" id="RHEA:11920"/>
        <dbReference type="ChEBI" id="CHEBI:15377"/>
        <dbReference type="ChEBI" id="CHEBI:15642"/>
        <dbReference type="ChEBI" id="CHEBI:43120"/>
        <dbReference type="EC" id="4.2.1.96"/>
    </reaction>
</comment>
<protein>
    <recommendedName>
        <fullName evidence="4">Putative pterin-4-alpha-carbinolamine dehydratase</fullName>
        <shortName evidence="4">PHS</shortName>
        <ecNumber evidence="4">4.2.1.96</ecNumber>
    </recommendedName>
    <alternativeName>
        <fullName evidence="4">4-alpha-hydroxy-tetrahydropterin dehydratase</fullName>
    </alternativeName>
    <alternativeName>
        <fullName evidence="4">Pterin carbinolamine dehydratase</fullName>
        <shortName evidence="4">PCD</shortName>
    </alternativeName>
</protein>
<dbReference type="EC" id="4.2.1.96" evidence="4"/>
<dbReference type="CDD" id="cd00914">
    <property type="entry name" value="PCD_DCoH_subfamily_b"/>
    <property type="match status" value="1"/>
</dbReference>
<dbReference type="SUPFAM" id="SSF55248">
    <property type="entry name" value="PCD-like"/>
    <property type="match status" value="1"/>
</dbReference>
<gene>
    <name evidence="5" type="ORF">P1J78_22350</name>
</gene>
<dbReference type="InterPro" id="IPR036428">
    <property type="entry name" value="PCD_sf"/>
</dbReference>
<dbReference type="InterPro" id="IPR001533">
    <property type="entry name" value="Pterin_deHydtase"/>
</dbReference>
<evidence type="ECO:0000313" key="5">
    <source>
        <dbReference type="EMBL" id="MDF0603476.1"/>
    </source>
</evidence>
<reference evidence="5" key="1">
    <citation type="submission" date="2023-03" db="EMBL/GenBank/DDBJ databases">
        <title>Multiphase analysis and comparison of six strains from genera Psychromarinibacter, Lutimaribacter, and Maritimibacter, including a novel species: Psychromarinibacter sediminicola sp. nov.</title>
        <authorList>
            <person name="Wang Y.-H."/>
            <person name="Ye M.-Q."/>
            <person name="Du Z.-J."/>
        </authorList>
    </citation>
    <scope>NUCLEOTIDE SEQUENCE</scope>
    <source>
        <strain evidence="5">C21-152</strain>
    </source>
</reference>
<name>A0AAE3NWQ4_9RHOB</name>
<dbReference type="GO" id="GO:0006729">
    <property type="term" value="P:tetrahydrobiopterin biosynthetic process"/>
    <property type="evidence" value="ECO:0007669"/>
    <property type="project" value="InterPro"/>
</dbReference>
<dbReference type="Proteomes" id="UP001220964">
    <property type="component" value="Unassembled WGS sequence"/>
</dbReference>
<comment type="caution">
    <text evidence="5">The sequence shown here is derived from an EMBL/GenBank/DDBJ whole genome shotgun (WGS) entry which is preliminary data.</text>
</comment>
<evidence type="ECO:0000256" key="4">
    <source>
        <dbReference type="HAMAP-Rule" id="MF_00434"/>
    </source>
</evidence>
<dbReference type="Gene3D" id="3.30.1360.20">
    <property type="entry name" value="Transcriptional coactivator/pterin dehydratase"/>
    <property type="match status" value="1"/>
</dbReference>
<dbReference type="EMBL" id="JARGYC010000097">
    <property type="protein sequence ID" value="MDF0603476.1"/>
    <property type="molecule type" value="Genomic_DNA"/>
</dbReference>
<dbReference type="AlphaFoldDB" id="A0AAE3NWQ4"/>
<dbReference type="GO" id="GO:0008124">
    <property type="term" value="F:4-alpha-hydroxytetrahydrobiopterin dehydratase activity"/>
    <property type="evidence" value="ECO:0007669"/>
    <property type="project" value="UniProtKB-UniRule"/>
</dbReference>
<dbReference type="PANTHER" id="PTHR12599:SF0">
    <property type="entry name" value="PTERIN-4-ALPHA-CARBINOLAMINE DEHYDRATASE"/>
    <property type="match status" value="1"/>
</dbReference>